<dbReference type="PANTHER" id="PTHR43246">
    <property type="entry name" value="PEPTIDYL-PROLYL CIS-TRANS ISOMERASE CYP38, CHLOROPLASTIC"/>
    <property type="match status" value="1"/>
</dbReference>
<dbReference type="EMBL" id="SJPG01000001">
    <property type="protein sequence ID" value="TWT61604.1"/>
    <property type="molecule type" value="Genomic_DNA"/>
</dbReference>
<comment type="function">
    <text evidence="3">PPIases accelerate the folding of proteins. It catalyzes the cis-trans isomerization of proline imidic peptide bonds in oligopeptides.</text>
</comment>
<feature type="domain" description="PPIase cyclophilin-type" evidence="4">
    <location>
        <begin position="42"/>
        <end position="176"/>
    </location>
</feature>
<dbReference type="EC" id="5.2.1.8" evidence="3"/>
<organism evidence="5 6">
    <name type="scientific">Rubinisphaera italica</name>
    <dbReference type="NCBI Taxonomy" id="2527969"/>
    <lineage>
        <taxon>Bacteria</taxon>
        <taxon>Pseudomonadati</taxon>
        <taxon>Planctomycetota</taxon>
        <taxon>Planctomycetia</taxon>
        <taxon>Planctomycetales</taxon>
        <taxon>Planctomycetaceae</taxon>
        <taxon>Rubinisphaera</taxon>
    </lineage>
</organism>
<dbReference type="PROSITE" id="PS50072">
    <property type="entry name" value="CSA_PPIASE_2"/>
    <property type="match status" value="1"/>
</dbReference>
<keyword evidence="3" id="KW-0732">Signal</keyword>
<comment type="catalytic activity">
    <reaction evidence="3">
        <text>[protein]-peptidylproline (omega=180) = [protein]-peptidylproline (omega=0)</text>
        <dbReference type="Rhea" id="RHEA:16237"/>
        <dbReference type="Rhea" id="RHEA-COMP:10747"/>
        <dbReference type="Rhea" id="RHEA-COMP:10748"/>
        <dbReference type="ChEBI" id="CHEBI:83833"/>
        <dbReference type="ChEBI" id="CHEBI:83834"/>
        <dbReference type="EC" id="5.2.1.8"/>
    </reaction>
</comment>
<name>A0A5C5XFN0_9PLAN</name>
<evidence type="ECO:0000313" key="6">
    <source>
        <dbReference type="Proteomes" id="UP000316095"/>
    </source>
</evidence>
<gene>
    <name evidence="5" type="primary">ppiA</name>
    <name evidence="5" type="ORF">Pan54_23400</name>
</gene>
<sequence length="204" mass="22695" precursor="true">MIKSIVATTTAFCVCAAVFFSLSSVSQAADPQAPEQFYVKFETSAGEVLIECNRSWAPIGVDHFYKAVKGGYYNDARFFRVVPDFMVQFGISGDPNVTKKWDADVLKDDPVTQKNVRGTLTYATAGPNTRTTQLFINYGDNTFLDGQGFAPIGKVVSGMENVDNINSEYGESPKQPYIEQLGNRYLNEYFPKLDYIKNATIVEK</sequence>
<dbReference type="OrthoDB" id="270889at2"/>
<dbReference type="Pfam" id="PF00160">
    <property type="entry name" value="Pro_isomerase"/>
    <property type="match status" value="1"/>
</dbReference>
<dbReference type="Proteomes" id="UP000316095">
    <property type="component" value="Unassembled WGS sequence"/>
</dbReference>
<evidence type="ECO:0000256" key="2">
    <source>
        <dbReference type="ARBA" id="ARBA00023235"/>
    </source>
</evidence>
<dbReference type="AlphaFoldDB" id="A0A5C5XFN0"/>
<evidence type="ECO:0000256" key="1">
    <source>
        <dbReference type="ARBA" id="ARBA00023110"/>
    </source>
</evidence>
<dbReference type="InterPro" id="IPR002130">
    <property type="entry name" value="Cyclophilin-type_PPIase_dom"/>
</dbReference>
<feature type="signal peptide" evidence="3">
    <location>
        <begin position="1"/>
        <end position="28"/>
    </location>
</feature>
<protein>
    <recommendedName>
        <fullName evidence="3">Peptidyl-prolyl cis-trans isomerase</fullName>
        <shortName evidence="3">PPIase</shortName>
        <ecNumber evidence="3">5.2.1.8</ecNumber>
    </recommendedName>
</protein>
<comment type="caution">
    <text evidence="5">The sequence shown here is derived from an EMBL/GenBank/DDBJ whole genome shotgun (WGS) entry which is preliminary data.</text>
</comment>
<dbReference type="SUPFAM" id="SSF50891">
    <property type="entry name" value="Cyclophilin-like"/>
    <property type="match status" value="1"/>
</dbReference>
<evidence type="ECO:0000259" key="4">
    <source>
        <dbReference type="PROSITE" id="PS50072"/>
    </source>
</evidence>
<keyword evidence="1 3" id="KW-0697">Rotamase</keyword>
<dbReference type="InterPro" id="IPR029000">
    <property type="entry name" value="Cyclophilin-like_dom_sf"/>
</dbReference>
<evidence type="ECO:0000313" key="5">
    <source>
        <dbReference type="EMBL" id="TWT61604.1"/>
    </source>
</evidence>
<dbReference type="GO" id="GO:0003755">
    <property type="term" value="F:peptidyl-prolyl cis-trans isomerase activity"/>
    <property type="evidence" value="ECO:0007669"/>
    <property type="project" value="UniProtKB-UniRule"/>
</dbReference>
<comment type="similarity">
    <text evidence="3">Belongs to the cyclophilin-type PPIase family.</text>
</comment>
<dbReference type="PRINTS" id="PR00153">
    <property type="entry name" value="CSAPPISMRASE"/>
</dbReference>
<feature type="chain" id="PRO_5023154672" description="Peptidyl-prolyl cis-trans isomerase" evidence="3">
    <location>
        <begin position="29"/>
        <end position="204"/>
    </location>
</feature>
<dbReference type="Gene3D" id="2.40.100.10">
    <property type="entry name" value="Cyclophilin-like"/>
    <property type="match status" value="1"/>
</dbReference>
<dbReference type="InterPro" id="IPR044665">
    <property type="entry name" value="E_coli_cyclophilin_A-like"/>
</dbReference>
<accession>A0A5C5XFN0</accession>
<keyword evidence="2 3" id="KW-0413">Isomerase</keyword>
<keyword evidence="6" id="KW-1185">Reference proteome</keyword>
<reference evidence="5 6" key="1">
    <citation type="submission" date="2019-02" db="EMBL/GenBank/DDBJ databases">
        <title>Deep-cultivation of Planctomycetes and their phenomic and genomic characterization uncovers novel biology.</title>
        <authorList>
            <person name="Wiegand S."/>
            <person name="Jogler M."/>
            <person name="Boedeker C."/>
            <person name="Pinto D."/>
            <person name="Vollmers J."/>
            <person name="Rivas-Marin E."/>
            <person name="Kohn T."/>
            <person name="Peeters S.H."/>
            <person name="Heuer A."/>
            <person name="Rast P."/>
            <person name="Oberbeckmann S."/>
            <person name="Bunk B."/>
            <person name="Jeske O."/>
            <person name="Meyerdierks A."/>
            <person name="Storesund J.E."/>
            <person name="Kallscheuer N."/>
            <person name="Luecker S."/>
            <person name="Lage O.M."/>
            <person name="Pohl T."/>
            <person name="Merkel B.J."/>
            <person name="Hornburger P."/>
            <person name="Mueller R.-W."/>
            <person name="Bruemmer F."/>
            <person name="Labrenz M."/>
            <person name="Spormann A.M."/>
            <person name="Op Den Camp H."/>
            <person name="Overmann J."/>
            <person name="Amann R."/>
            <person name="Jetten M.S.M."/>
            <person name="Mascher T."/>
            <person name="Medema M.H."/>
            <person name="Devos D.P."/>
            <person name="Kaster A.-K."/>
            <person name="Ovreas L."/>
            <person name="Rohde M."/>
            <person name="Galperin M.Y."/>
            <person name="Jogler C."/>
        </authorList>
    </citation>
    <scope>NUCLEOTIDE SEQUENCE [LARGE SCALE GENOMIC DNA]</scope>
    <source>
        <strain evidence="5 6">Pan54</strain>
    </source>
</reference>
<dbReference type="RefSeq" id="WP_146503568.1">
    <property type="nucleotide sequence ID" value="NZ_SJPG01000001.1"/>
</dbReference>
<evidence type="ECO:0000256" key="3">
    <source>
        <dbReference type="RuleBase" id="RU363019"/>
    </source>
</evidence>
<proteinExistence type="inferred from homology"/>